<dbReference type="InterPro" id="IPR021833">
    <property type="entry name" value="DUF3425"/>
</dbReference>
<proteinExistence type="predicted"/>
<dbReference type="PANTHER" id="PTHR38116">
    <property type="entry name" value="CHROMOSOME 7, WHOLE GENOME SHOTGUN SEQUENCE"/>
    <property type="match status" value="1"/>
</dbReference>
<feature type="region of interest" description="Disordered" evidence="1">
    <location>
        <begin position="38"/>
        <end position="105"/>
    </location>
</feature>
<dbReference type="AlphaFoldDB" id="A0A438NCC7"/>
<accession>A0A438NCC7</accession>
<feature type="compositionally biased region" description="Low complexity" evidence="1">
    <location>
        <begin position="58"/>
        <end position="69"/>
    </location>
</feature>
<dbReference type="VEuPathDB" id="FungiDB:PV10_08134"/>
<dbReference type="Pfam" id="PF11905">
    <property type="entry name" value="DUF3425"/>
    <property type="match status" value="1"/>
</dbReference>
<evidence type="ECO:0000256" key="1">
    <source>
        <dbReference type="SAM" id="MobiDB-lite"/>
    </source>
</evidence>
<evidence type="ECO:0000313" key="3">
    <source>
        <dbReference type="Proteomes" id="UP000288859"/>
    </source>
</evidence>
<dbReference type="PANTHER" id="PTHR38116:SF9">
    <property type="entry name" value="BZIP DOMAIN-CONTAINING PROTEIN"/>
    <property type="match status" value="1"/>
</dbReference>
<reference evidence="2 3" key="1">
    <citation type="submission" date="2017-03" db="EMBL/GenBank/DDBJ databases">
        <title>Genomes of endolithic fungi from Antarctica.</title>
        <authorList>
            <person name="Coleine C."/>
            <person name="Masonjones S."/>
            <person name="Stajich J.E."/>
        </authorList>
    </citation>
    <scope>NUCLEOTIDE SEQUENCE [LARGE SCALE GENOMIC DNA]</scope>
    <source>
        <strain evidence="2 3">CCFEE 6314</strain>
    </source>
</reference>
<feature type="region of interest" description="Disordered" evidence="1">
    <location>
        <begin position="1"/>
        <end position="26"/>
    </location>
</feature>
<gene>
    <name evidence="2" type="ORF">B0A52_02379</name>
</gene>
<feature type="compositionally biased region" description="Polar residues" evidence="1">
    <location>
        <begin position="70"/>
        <end position="103"/>
    </location>
</feature>
<dbReference type="OrthoDB" id="2245989at2759"/>
<comment type="caution">
    <text evidence="2">The sequence shown here is derived from an EMBL/GenBank/DDBJ whole genome shotgun (WGS) entry which is preliminary data.</text>
</comment>
<dbReference type="CDD" id="cd14688">
    <property type="entry name" value="bZIP_YAP"/>
    <property type="match status" value="1"/>
</dbReference>
<dbReference type="InterPro" id="IPR046347">
    <property type="entry name" value="bZIP_sf"/>
</dbReference>
<evidence type="ECO:0000313" key="2">
    <source>
        <dbReference type="EMBL" id="RVX73251.1"/>
    </source>
</evidence>
<name>A0A438NCC7_EXOME</name>
<dbReference type="Gene3D" id="1.20.5.170">
    <property type="match status" value="1"/>
</dbReference>
<protein>
    <recommendedName>
        <fullName evidence="4">BZIP domain-containing protein</fullName>
    </recommendedName>
</protein>
<dbReference type="SUPFAM" id="SSF57959">
    <property type="entry name" value="Leucine zipper domain"/>
    <property type="match status" value="1"/>
</dbReference>
<organism evidence="2 3">
    <name type="scientific">Exophiala mesophila</name>
    <name type="common">Black yeast-like fungus</name>
    <dbReference type="NCBI Taxonomy" id="212818"/>
    <lineage>
        <taxon>Eukaryota</taxon>
        <taxon>Fungi</taxon>
        <taxon>Dikarya</taxon>
        <taxon>Ascomycota</taxon>
        <taxon>Pezizomycotina</taxon>
        <taxon>Eurotiomycetes</taxon>
        <taxon>Chaetothyriomycetidae</taxon>
        <taxon>Chaetothyriales</taxon>
        <taxon>Herpotrichiellaceae</taxon>
        <taxon>Exophiala</taxon>
    </lineage>
</organism>
<sequence length="405" mass="45097">MPDPRPKRKAEAVEVPELDQDPAERKRLLNVLAQRRYRQRKKEHVKELEAQVNSATESQSTSNAVSVSSDQPSDNSTPSPLAQQTSVSHPSMSTNKSTSQFDQQLDPRIFEPMDEPTALSTDRDLLSATHHQGQARFTQPDIFASYDSDGQMLCLPVDDECFWDTSVVIPSLSNSPLSTSTGTSSTRSVAPSMVAHPLADDSDRLSPQQSSRQASSLPFLQPNAQYSFPDEAHLEVLELDLLRGCMAIATRLNVQETMWSLAAQSPFTDPTISLEHWSHLPDNLQPTIVQMTVPHHPIIDLLPWPAVRDRMANVMAQPVQVRPPQAASPLALLDFVYDIEDSSEGIRISGNDPYSGINWEIGEKVFKSWWWIFDRDVIRRSNELRQQRGAPILGSSMGAVLGEVL</sequence>
<dbReference type="GO" id="GO:0003700">
    <property type="term" value="F:DNA-binding transcription factor activity"/>
    <property type="evidence" value="ECO:0007669"/>
    <property type="project" value="InterPro"/>
</dbReference>
<dbReference type="Proteomes" id="UP000288859">
    <property type="component" value="Unassembled WGS sequence"/>
</dbReference>
<dbReference type="EMBL" id="NAJM01000009">
    <property type="protein sequence ID" value="RVX73251.1"/>
    <property type="molecule type" value="Genomic_DNA"/>
</dbReference>
<evidence type="ECO:0008006" key="4">
    <source>
        <dbReference type="Google" id="ProtNLM"/>
    </source>
</evidence>